<protein>
    <submittedName>
        <fullName evidence="1">Uncharacterized protein</fullName>
    </submittedName>
</protein>
<evidence type="ECO:0000313" key="1">
    <source>
        <dbReference type="EMBL" id="MPL54911.1"/>
    </source>
</evidence>
<dbReference type="AlphaFoldDB" id="A0A644SM93"/>
<proteinExistence type="predicted"/>
<name>A0A644SM93_9ZZZZ</name>
<reference evidence="1" key="1">
    <citation type="submission" date="2019-08" db="EMBL/GenBank/DDBJ databases">
        <authorList>
            <person name="Kucharzyk K."/>
            <person name="Murdoch R.W."/>
            <person name="Higgins S."/>
            <person name="Loffler F."/>
        </authorList>
    </citation>
    <scope>NUCLEOTIDE SEQUENCE</scope>
</reference>
<comment type="caution">
    <text evidence="1">The sequence shown here is derived from an EMBL/GenBank/DDBJ whole genome shotgun (WGS) entry which is preliminary data.</text>
</comment>
<accession>A0A644SM93</accession>
<dbReference type="EMBL" id="VSSQ01000001">
    <property type="protein sequence ID" value="MPL54911.1"/>
    <property type="molecule type" value="Genomic_DNA"/>
</dbReference>
<sequence>MSQDIFTQNPNLKEVFKTSDGEYFYNENSAKNHAKTLEDKSVQHLEKPKATQTAEKLTAKQQLQKDYEDKFGEVPAESFTKAQLEDAIAKDEPLVAELKND</sequence>
<gene>
    <name evidence="1" type="ORF">SDC9_00377</name>
</gene>
<organism evidence="1">
    <name type="scientific">bioreactor metagenome</name>
    <dbReference type="NCBI Taxonomy" id="1076179"/>
    <lineage>
        <taxon>unclassified sequences</taxon>
        <taxon>metagenomes</taxon>
        <taxon>ecological metagenomes</taxon>
    </lineage>
</organism>